<evidence type="ECO:0000313" key="3">
    <source>
        <dbReference type="Proteomes" id="UP001603013"/>
    </source>
</evidence>
<accession>A0ABW6YG26</accession>
<feature type="region of interest" description="Disordered" evidence="1">
    <location>
        <begin position="1"/>
        <end position="25"/>
    </location>
</feature>
<reference evidence="2 3" key="1">
    <citation type="submission" date="2024-10" db="EMBL/GenBank/DDBJ databases">
        <title>The Natural Products Discovery Center: Release of the First 8490 Sequenced Strains for Exploring Actinobacteria Biosynthetic Diversity.</title>
        <authorList>
            <person name="Kalkreuter E."/>
            <person name="Kautsar S.A."/>
            <person name="Yang D."/>
            <person name="Bader C.D."/>
            <person name="Teijaro C.N."/>
            <person name="Fluegel L."/>
            <person name="Davis C.M."/>
            <person name="Simpson J.R."/>
            <person name="Lauterbach L."/>
            <person name="Steele A.D."/>
            <person name="Gui C."/>
            <person name="Meng S."/>
            <person name="Li G."/>
            <person name="Viehrig K."/>
            <person name="Ye F."/>
            <person name="Su P."/>
            <person name="Kiefer A.F."/>
            <person name="Nichols A."/>
            <person name="Cepeda A.J."/>
            <person name="Yan W."/>
            <person name="Fan B."/>
            <person name="Jiang Y."/>
            <person name="Adhikari A."/>
            <person name="Zheng C.-J."/>
            <person name="Schuster L."/>
            <person name="Cowan T.M."/>
            <person name="Smanski M.J."/>
            <person name="Chevrette M.G."/>
            <person name="De Carvalho L.P.S."/>
            <person name="Shen B."/>
        </authorList>
    </citation>
    <scope>NUCLEOTIDE SEQUENCE [LARGE SCALE GENOMIC DNA]</scope>
    <source>
        <strain evidence="2 3">NPDC015755</strain>
    </source>
</reference>
<proteinExistence type="predicted"/>
<gene>
    <name evidence="2" type="ORF">ACF05T_21840</name>
</gene>
<protein>
    <submittedName>
        <fullName evidence="2">Uncharacterized protein</fullName>
    </submittedName>
</protein>
<evidence type="ECO:0000256" key="1">
    <source>
        <dbReference type="SAM" id="MobiDB-lite"/>
    </source>
</evidence>
<feature type="compositionally biased region" description="Polar residues" evidence="1">
    <location>
        <begin position="1"/>
        <end position="18"/>
    </location>
</feature>
<organism evidence="2 3">
    <name type="scientific">Streptomyces lateritius</name>
    <dbReference type="NCBI Taxonomy" id="67313"/>
    <lineage>
        <taxon>Bacteria</taxon>
        <taxon>Bacillati</taxon>
        <taxon>Actinomycetota</taxon>
        <taxon>Actinomycetes</taxon>
        <taxon>Kitasatosporales</taxon>
        <taxon>Streptomycetaceae</taxon>
        <taxon>Streptomyces</taxon>
    </lineage>
</organism>
<comment type="caution">
    <text evidence="2">The sequence shown here is derived from an EMBL/GenBank/DDBJ whole genome shotgun (WGS) entry which is preliminary data.</text>
</comment>
<sequence>MSAPSRVTASFHSRTSPAAPSGRADLLALPLLDTERGAAWREEPGPE</sequence>
<evidence type="ECO:0000313" key="2">
    <source>
        <dbReference type="EMBL" id="MFF8278728.1"/>
    </source>
</evidence>
<dbReference type="EMBL" id="JBIBSM010000011">
    <property type="protein sequence ID" value="MFF8278728.1"/>
    <property type="molecule type" value="Genomic_DNA"/>
</dbReference>
<dbReference type="Proteomes" id="UP001603013">
    <property type="component" value="Unassembled WGS sequence"/>
</dbReference>
<dbReference type="RefSeq" id="WP_391935823.1">
    <property type="nucleotide sequence ID" value="NZ_JBIBSM010000011.1"/>
</dbReference>
<name>A0ABW6YG26_9ACTN</name>
<keyword evidence="3" id="KW-1185">Reference proteome</keyword>